<sequence length="66" mass="6893">MQRYSDFLHRSAGVPIPGGLPAGIRVPPQHPRPQPYLEAVPCPPTAMAATPRRAAPADPPTATADG</sequence>
<feature type="non-terminal residue" evidence="2">
    <location>
        <position position="66"/>
    </location>
</feature>
<feature type="region of interest" description="Disordered" evidence="1">
    <location>
        <begin position="1"/>
        <end position="66"/>
    </location>
</feature>
<evidence type="ECO:0000313" key="3">
    <source>
        <dbReference type="Proteomes" id="UP001596956"/>
    </source>
</evidence>
<proteinExistence type="predicted"/>
<evidence type="ECO:0000256" key="1">
    <source>
        <dbReference type="SAM" id="MobiDB-lite"/>
    </source>
</evidence>
<protein>
    <submittedName>
        <fullName evidence="2">Uncharacterized protein</fullName>
    </submittedName>
</protein>
<evidence type="ECO:0000313" key="2">
    <source>
        <dbReference type="EMBL" id="MFD0801038.1"/>
    </source>
</evidence>
<comment type="caution">
    <text evidence="2">The sequence shown here is derived from an EMBL/GenBank/DDBJ whole genome shotgun (WGS) entry which is preliminary data.</text>
</comment>
<keyword evidence="3" id="KW-1185">Reference proteome</keyword>
<dbReference type="EMBL" id="JBHTHR010000137">
    <property type="protein sequence ID" value="MFD0801038.1"/>
    <property type="molecule type" value="Genomic_DNA"/>
</dbReference>
<dbReference type="Proteomes" id="UP001596956">
    <property type="component" value="Unassembled WGS sequence"/>
</dbReference>
<name>A0ABW3BCU5_9ACTN</name>
<feature type="compositionally biased region" description="Low complexity" evidence="1">
    <location>
        <begin position="45"/>
        <end position="66"/>
    </location>
</feature>
<reference evidence="3" key="1">
    <citation type="journal article" date="2019" name="Int. J. Syst. Evol. Microbiol.">
        <title>The Global Catalogue of Microorganisms (GCM) 10K type strain sequencing project: providing services to taxonomists for standard genome sequencing and annotation.</title>
        <authorList>
            <consortium name="The Broad Institute Genomics Platform"/>
            <consortium name="The Broad Institute Genome Sequencing Center for Infectious Disease"/>
            <person name="Wu L."/>
            <person name="Ma J."/>
        </authorList>
    </citation>
    <scope>NUCLEOTIDE SEQUENCE [LARGE SCALE GENOMIC DNA]</scope>
    <source>
        <strain evidence="3">CCUG 63369</strain>
    </source>
</reference>
<accession>A0ABW3BCU5</accession>
<organism evidence="2 3">
    <name type="scientific">Streptomonospora algeriensis</name>
    <dbReference type="NCBI Taxonomy" id="995084"/>
    <lineage>
        <taxon>Bacteria</taxon>
        <taxon>Bacillati</taxon>
        <taxon>Actinomycetota</taxon>
        <taxon>Actinomycetes</taxon>
        <taxon>Streptosporangiales</taxon>
        <taxon>Nocardiopsidaceae</taxon>
        <taxon>Streptomonospora</taxon>
    </lineage>
</organism>
<gene>
    <name evidence="2" type="ORF">ACFQZU_06860</name>
</gene>